<keyword evidence="2 3" id="KW-0413">Isomerase</keyword>
<evidence type="ECO:0000256" key="1">
    <source>
        <dbReference type="ARBA" id="ARBA00007422"/>
    </source>
</evidence>
<dbReference type="Gene3D" id="3.20.20.70">
    <property type="entry name" value="Aldolase class I"/>
    <property type="match status" value="1"/>
</dbReference>
<organism evidence="4 5">
    <name type="scientific">Candidatus Jorgensenbacteria bacterium GW2011_GWA1_48_11</name>
    <dbReference type="NCBI Taxonomy" id="1618660"/>
    <lineage>
        <taxon>Bacteria</taxon>
        <taxon>Candidatus Joergenseniibacteriota</taxon>
    </lineage>
</organism>
<comment type="pathway">
    <text evidence="3">Carbohydrate degradation; glycolysis; D-glyceraldehyde 3-phosphate from glycerone phosphate: step 1/1.</text>
</comment>
<dbReference type="InterPro" id="IPR000652">
    <property type="entry name" value="Triosephosphate_isomerase"/>
</dbReference>
<dbReference type="PANTHER" id="PTHR21139">
    <property type="entry name" value="TRIOSEPHOSPHATE ISOMERASE"/>
    <property type="match status" value="1"/>
</dbReference>
<gene>
    <name evidence="4" type="ORF">UY23_C0003G0047</name>
</gene>
<protein>
    <recommendedName>
        <fullName evidence="3">Triosephosphate isomerase</fullName>
        <ecNumber evidence="3">5.3.1.1</ecNumber>
    </recommendedName>
</protein>
<dbReference type="GO" id="GO:0004807">
    <property type="term" value="F:triose-phosphate isomerase activity"/>
    <property type="evidence" value="ECO:0007669"/>
    <property type="project" value="UniProtKB-EC"/>
</dbReference>
<evidence type="ECO:0000313" key="5">
    <source>
        <dbReference type="Proteomes" id="UP000034956"/>
    </source>
</evidence>
<dbReference type="Pfam" id="PF00121">
    <property type="entry name" value="TIM"/>
    <property type="match status" value="1"/>
</dbReference>
<dbReference type="PROSITE" id="PS00171">
    <property type="entry name" value="TIM_1"/>
    <property type="match status" value="1"/>
</dbReference>
<reference evidence="4 5" key="1">
    <citation type="journal article" date="2015" name="Nature">
        <title>rRNA introns, odd ribosomes, and small enigmatic genomes across a large radiation of phyla.</title>
        <authorList>
            <person name="Brown C.T."/>
            <person name="Hug L.A."/>
            <person name="Thomas B.C."/>
            <person name="Sharon I."/>
            <person name="Castelle C.J."/>
            <person name="Singh A."/>
            <person name="Wilkins M.J."/>
            <person name="Williams K.H."/>
            <person name="Banfield J.F."/>
        </authorList>
    </citation>
    <scope>NUCLEOTIDE SEQUENCE [LARGE SCALE GENOMIC DNA]</scope>
</reference>
<dbReference type="InterPro" id="IPR035990">
    <property type="entry name" value="TIM_sf"/>
</dbReference>
<dbReference type="PATRIC" id="fig|1618660.3.peg.558"/>
<sequence>MAKLIIANWKMNPMTESEALKLAKASDFSNVVVTPPFIFMNALKKTLKKAKLGAQNGFFEKRGPYTGEVSFSQLKAFGVRSIIIGHSESRALGETDDIINKKTGVSLREKFRTILCVGEPWIVRKKGFAAAENFVKKQLFTDLKGIQGLSNLVVAYEPIWAIGTGKNDDPEKTVRMAISIKEFLRSKFKIRNPKLLYGGSVKAKNIQGFIREKTIDGVLVGGASLKPAEFIKIVKITAKY</sequence>
<comment type="pathway">
    <text evidence="3">Carbohydrate biosynthesis; gluconeogenesis.</text>
</comment>
<dbReference type="EC" id="5.3.1.1" evidence="3"/>
<keyword evidence="3" id="KW-0963">Cytoplasm</keyword>
<comment type="subcellular location">
    <subcellularLocation>
        <location evidence="3">Cytoplasm</location>
    </subcellularLocation>
</comment>
<comment type="catalytic activity">
    <reaction evidence="3">
        <text>D-glyceraldehyde 3-phosphate = dihydroxyacetone phosphate</text>
        <dbReference type="Rhea" id="RHEA:18585"/>
        <dbReference type="ChEBI" id="CHEBI:57642"/>
        <dbReference type="ChEBI" id="CHEBI:59776"/>
        <dbReference type="EC" id="5.3.1.1"/>
    </reaction>
</comment>
<proteinExistence type="inferred from homology"/>
<dbReference type="InterPro" id="IPR013785">
    <property type="entry name" value="Aldolase_TIM"/>
</dbReference>
<dbReference type="GO" id="GO:0006096">
    <property type="term" value="P:glycolytic process"/>
    <property type="evidence" value="ECO:0007669"/>
    <property type="project" value="UniProtKB-UniPathway"/>
</dbReference>
<dbReference type="GO" id="GO:0046166">
    <property type="term" value="P:glyceraldehyde-3-phosphate biosynthetic process"/>
    <property type="evidence" value="ECO:0007669"/>
    <property type="project" value="TreeGrafter"/>
</dbReference>
<evidence type="ECO:0000256" key="3">
    <source>
        <dbReference type="RuleBase" id="RU363013"/>
    </source>
</evidence>
<keyword evidence="3" id="KW-0324">Glycolysis</keyword>
<dbReference type="PROSITE" id="PS51440">
    <property type="entry name" value="TIM_2"/>
    <property type="match status" value="1"/>
</dbReference>
<dbReference type="GO" id="GO:0006094">
    <property type="term" value="P:gluconeogenesis"/>
    <property type="evidence" value="ECO:0007669"/>
    <property type="project" value="UniProtKB-UniPathway"/>
</dbReference>
<dbReference type="GO" id="GO:0019563">
    <property type="term" value="P:glycerol catabolic process"/>
    <property type="evidence" value="ECO:0007669"/>
    <property type="project" value="TreeGrafter"/>
</dbReference>
<dbReference type="PANTHER" id="PTHR21139:SF42">
    <property type="entry name" value="TRIOSEPHOSPHATE ISOMERASE"/>
    <property type="match status" value="1"/>
</dbReference>
<dbReference type="Proteomes" id="UP000034956">
    <property type="component" value="Unassembled WGS sequence"/>
</dbReference>
<dbReference type="GO" id="GO:0005829">
    <property type="term" value="C:cytosol"/>
    <property type="evidence" value="ECO:0007669"/>
    <property type="project" value="TreeGrafter"/>
</dbReference>
<dbReference type="EMBL" id="LCPF01000003">
    <property type="protein sequence ID" value="KKU91209.1"/>
    <property type="molecule type" value="Genomic_DNA"/>
</dbReference>
<dbReference type="SUPFAM" id="SSF51351">
    <property type="entry name" value="Triosephosphate isomerase (TIM)"/>
    <property type="match status" value="1"/>
</dbReference>
<dbReference type="UniPathway" id="UPA00109">
    <property type="reaction ID" value="UER00189"/>
</dbReference>
<accession>A0A0G1UAR0</accession>
<name>A0A0G1UAR0_9BACT</name>
<keyword evidence="3" id="KW-0312">Gluconeogenesis</keyword>
<evidence type="ECO:0000256" key="2">
    <source>
        <dbReference type="ARBA" id="ARBA00023235"/>
    </source>
</evidence>
<evidence type="ECO:0000313" key="4">
    <source>
        <dbReference type="EMBL" id="KKU91209.1"/>
    </source>
</evidence>
<dbReference type="UniPathway" id="UPA00138"/>
<comment type="caution">
    <text evidence="4">The sequence shown here is derived from an EMBL/GenBank/DDBJ whole genome shotgun (WGS) entry which is preliminary data.</text>
</comment>
<dbReference type="CDD" id="cd00311">
    <property type="entry name" value="TIM"/>
    <property type="match status" value="1"/>
</dbReference>
<dbReference type="InterPro" id="IPR020861">
    <property type="entry name" value="Triosephosphate_isomerase_AS"/>
</dbReference>
<dbReference type="AlphaFoldDB" id="A0A0G1UAR0"/>
<comment type="similarity">
    <text evidence="1 3">Belongs to the triosephosphate isomerase family.</text>
</comment>
<comment type="subunit">
    <text evidence="3">Homodimer.</text>
</comment>